<dbReference type="Proteomes" id="UP000443353">
    <property type="component" value="Unassembled WGS sequence"/>
</dbReference>
<evidence type="ECO:0000313" key="9">
    <source>
        <dbReference type="Proteomes" id="UP000443353"/>
    </source>
</evidence>
<dbReference type="CDD" id="cd17316">
    <property type="entry name" value="MFS_SV2_like"/>
    <property type="match status" value="1"/>
</dbReference>
<keyword evidence="9" id="KW-1185">Reference proteome</keyword>
<reference evidence="8 9" key="1">
    <citation type="submission" date="2019-12" db="EMBL/GenBank/DDBJ databases">
        <authorList>
            <person name="Li C."/>
            <person name="Zhao J."/>
        </authorList>
    </citation>
    <scope>NUCLEOTIDE SEQUENCE [LARGE SCALE GENOMIC DNA]</scope>
    <source>
        <strain evidence="8 9">NEAU-DD11</strain>
    </source>
</reference>
<evidence type="ECO:0000256" key="6">
    <source>
        <dbReference type="SAM" id="Phobius"/>
    </source>
</evidence>
<keyword evidence="3 6" id="KW-1133">Transmembrane helix</keyword>
<protein>
    <submittedName>
        <fullName evidence="8">MFS transporter</fullName>
    </submittedName>
</protein>
<feature type="transmembrane region" description="Helical" evidence="6">
    <location>
        <begin position="362"/>
        <end position="383"/>
    </location>
</feature>
<feature type="region of interest" description="Disordered" evidence="5">
    <location>
        <begin position="234"/>
        <end position="253"/>
    </location>
</feature>
<evidence type="ECO:0000259" key="7">
    <source>
        <dbReference type="PROSITE" id="PS50850"/>
    </source>
</evidence>
<feature type="domain" description="Major facilitator superfamily (MFS) profile" evidence="7">
    <location>
        <begin position="37"/>
        <end position="450"/>
    </location>
</feature>
<feature type="transmembrane region" description="Helical" evidence="6">
    <location>
        <begin position="46"/>
        <end position="69"/>
    </location>
</feature>
<comment type="caution">
    <text evidence="8">The sequence shown here is derived from an EMBL/GenBank/DDBJ whole genome shotgun (WGS) entry which is preliminary data.</text>
</comment>
<dbReference type="Gene3D" id="1.20.1250.20">
    <property type="entry name" value="MFS general substrate transporter like domains"/>
    <property type="match status" value="1"/>
</dbReference>
<feature type="transmembrane region" description="Helical" evidence="6">
    <location>
        <begin position="335"/>
        <end position="356"/>
    </location>
</feature>
<organism evidence="8 9">
    <name type="scientific">Massilia cellulosiltytica</name>
    <dbReference type="NCBI Taxonomy" id="2683234"/>
    <lineage>
        <taxon>Bacteria</taxon>
        <taxon>Pseudomonadati</taxon>
        <taxon>Pseudomonadota</taxon>
        <taxon>Betaproteobacteria</taxon>
        <taxon>Burkholderiales</taxon>
        <taxon>Oxalobacteraceae</taxon>
        <taxon>Telluria group</taxon>
        <taxon>Massilia</taxon>
    </lineage>
</organism>
<evidence type="ECO:0000256" key="5">
    <source>
        <dbReference type="SAM" id="MobiDB-lite"/>
    </source>
</evidence>
<dbReference type="PROSITE" id="PS00217">
    <property type="entry name" value="SUGAR_TRANSPORT_2"/>
    <property type="match status" value="1"/>
</dbReference>
<feature type="transmembrane region" description="Helical" evidence="6">
    <location>
        <begin position="426"/>
        <end position="446"/>
    </location>
</feature>
<sequence>MQDSLQGNTRLVEDRTEADDLLRRIESVPFSGWHARARVIVGSATFFDAFDALALAFVLPVLISIWHIAPVQIGILIGASYVGQLIGALYFGWLAERIGRIRSATWAIAIMSVMSLGCALSGNFNVLLVCRFIQGIGVGGEMPVAATYINELSNAHGRGKYFMLYEMIFPVGLMAAGQLGAVLVPSVGWETMFYVGAVPGLVVAWLVARLPESPRWLISRGRLAEAEAVVRAMEASTPRRNPPRTAATRPAPAGQRRLGELLSPFYRKRTLIVWVLWAAAFFVSNSLNNWLPTLYKTVYHLPLKDALRAASYTNIAQVVLLLGCAFVIDRIGRRNWTVTAFCAGAVMLAGLGFYGAHSVDSVMVFATLSYGVIGSTAAVLYLYTPEVYPTRMRAAGTGIATSWLRLASAVGPSLVGMLVHSGGVNAVFLLFAGVSVVGAVAALGMIETRGRSLEEIAP</sequence>
<dbReference type="InterPro" id="IPR005829">
    <property type="entry name" value="Sugar_transporter_CS"/>
</dbReference>
<evidence type="ECO:0000256" key="3">
    <source>
        <dbReference type="ARBA" id="ARBA00022989"/>
    </source>
</evidence>
<dbReference type="InterPro" id="IPR020846">
    <property type="entry name" value="MFS_dom"/>
</dbReference>
<name>A0A7X3K7V7_9BURK</name>
<feature type="transmembrane region" description="Helical" evidence="6">
    <location>
        <begin position="403"/>
        <end position="420"/>
    </location>
</feature>
<dbReference type="Pfam" id="PF00083">
    <property type="entry name" value="Sugar_tr"/>
    <property type="match status" value="1"/>
</dbReference>
<evidence type="ECO:0000256" key="4">
    <source>
        <dbReference type="ARBA" id="ARBA00023136"/>
    </source>
</evidence>
<evidence type="ECO:0000256" key="1">
    <source>
        <dbReference type="ARBA" id="ARBA00004141"/>
    </source>
</evidence>
<feature type="transmembrane region" description="Helical" evidence="6">
    <location>
        <begin position="311"/>
        <end position="328"/>
    </location>
</feature>
<dbReference type="PANTHER" id="PTHR23508:SF10">
    <property type="entry name" value="CARBOXYLIC ACID TRANSPORTER PROTEIN HOMOLOG"/>
    <property type="match status" value="1"/>
</dbReference>
<dbReference type="InterPro" id="IPR036259">
    <property type="entry name" value="MFS_trans_sf"/>
</dbReference>
<evidence type="ECO:0000313" key="8">
    <source>
        <dbReference type="EMBL" id="MVW60725.1"/>
    </source>
</evidence>
<dbReference type="GO" id="GO:0005886">
    <property type="term" value="C:plasma membrane"/>
    <property type="evidence" value="ECO:0007669"/>
    <property type="project" value="TreeGrafter"/>
</dbReference>
<feature type="transmembrane region" description="Helical" evidence="6">
    <location>
        <begin position="162"/>
        <end position="185"/>
    </location>
</feature>
<dbReference type="SUPFAM" id="SSF103473">
    <property type="entry name" value="MFS general substrate transporter"/>
    <property type="match status" value="1"/>
</dbReference>
<feature type="transmembrane region" description="Helical" evidence="6">
    <location>
        <begin position="106"/>
        <end position="126"/>
    </location>
</feature>
<evidence type="ECO:0000256" key="2">
    <source>
        <dbReference type="ARBA" id="ARBA00022692"/>
    </source>
</evidence>
<feature type="transmembrane region" description="Helical" evidence="6">
    <location>
        <begin position="191"/>
        <end position="210"/>
    </location>
</feature>
<proteinExistence type="predicted"/>
<dbReference type="RefSeq" id="WP_160408889.1">
    <property type="nucleotide sequence ID" value="NZ_CP168562.1"/>
</dbReference>
<dbReference type="InterPro" id="IPR005828">
    <property type="entry name" value="MFS_sugar_transport-like"/>
</dbReference>
<accession>A0A7X3K7V7</accession>
<dbReference type="GO" id="GO:0046943">
    <property type="term" value="F:carboxylic acid transmembrane transporter activity"/>
    <property type="evidence" value="ECO:0007669"/>
    <property type="project" value="TreeGrafter"/>
</dbReference>
<dbReference type="PROSITE" id="PS50850">
    <property type="entry name" value="MFS"/>
    <property type="match status" value="1"/>
</dbReference>
<keyword evidence="4 6" id="KW-0472">Membrane</keyword>
<comment type="subcellular location">
    <subcellularLocation>
        <location evidence="1">Membrane</location>
        <topology evidence="1">Multi-pass membrane protein</topology>
    </subcellularLocation>
</comment>
<feature type="transmembrane region" description="Helical" evidence="6">
    <location>
        <begin position="75"/>
        <end position="94"/>
    </location>
</feature>
<dbReference type="EMBL" id="WSES01000003">
    <property type="protein sequence ID" value="MVW60725.1"/>
    <property type="molecule type" value="Genomic_DNA"/>
</dbReference>
<gene>
    <name evidence="8" type="ORF">GPY61_12370</name>
</gene>
<dbReference type="PANTHER" id="PTHR23508">
    <property type="entry name" value="CARBOXYLIC ACID TRANSPORTER PROTEIN HOMOLOG"/>
    <property type="match status" value="1"/>
</dbReference>
<dbReference type="AlphaFoldDB" id="A0A7X3K7V7"/>
<keyword evidence="2 6" id="KW-0812">Transmembrane</keyword>
<feature type="transmembrane region" description="Helical" evidence="6">
    <location>
        <begin position="271"/>
        <end position="291"/>
    </location>
</feature>